<dbReference type="AlphaFoldDB" id="A0A1T5JYK7"/>
<organism evidence="3 4">
    <name type="scientific">Ohtaekwangia koreensis</name>
    <dbReference type="NCBI Taxonomy" id="688867"/>
    <lineage>
        <taxon>Bacteria</taxon>
        <taxon>Pseudomonadati</taxon>
        <taxon>Bacteroidota</taxon>
        <taxon>Cytophagia</taxon>
        <taxon>Cytophagales</taxon>
        <taxon>Fulvivirgaceae</taxon>
        <taxon>Ohtaekwangia</taxon>
    </lineage>
</organism>
<keyword evidence="4" id="KW-1185">Reference proteome</keyword>
<feature type="domain" description="DUF2147" evidence="2">
    <location>
        <begin position="23"/>
        <end position="139"/>
    </location>
</feature>
<evidence type="ECO:0000259" key="2">
    <source>
        <dbReference type="Pfam" id="PF09917"/>
    </source>
</evidence>
<sequence>MKLIPPLLFIFIACLGHAQSITGKWKTTDDKTGEQKSIVEIFERDGKVFGKIIRIFPSEGENPDPLCNECPENDARYKKKIIGMEIIKDMQKSGSEYSEGNILDPEEGKVYKCKLWLEGNDLKVRGYWGPFYRTQTWARIN</sequence>
<dbReference type="RefSeq" id="WP_079686143.1">
    <property type="nucleotide sequence ID" value="NZ_FUZU01000001.1"/>
</dbReference>
<dbReference type="Pfam" id="PF09917">
    <property type="entry name" value="DUF2147"/>
    <property type="match status" value="1"/>
</dbReference>
<dbReference type="OrthoDB" id="9814399at2"/>
<evidence type="ECO:0000256" key="1">
    <source>
        <dbReference type="SAM" id="SignalP"/>
    </source>
</evidence>
<dbReference type="STRING" id="688867.SAMN05660236_1602"/>
<evidence type="ECO:0000313" key="3">
    <source>
        <dbReference type="EMBL" id="SKC56434.1"/>
    </source>
</evidence>
<dbReference type="PANTHER" id="PTHR36919">
    <property type="entry name" value="BLR1215 PROTEIN"/>
    <property type="match status" value="1"/>
</dbReference>
<reference evidence="3 4" key="1">
    <citation type="submission" date="2017-02" db="EMBL/GenBank/DDBJ databases">
        <authorList>
            <person name="Peterson S.W."/>
        </authorList>
    </citation>
    <scope>NUCLEOTIDE SEQUENCE [LARGE SCALE GENOMIC DNA]</scope>
    <source>
        <strain evidence="3 4">DSM 25262</strain>
    </source>
</reference>
<name>A0A1T5JYK7_9BACT</name>
<dbReference type="Proteomes" id="UP000190961">
    <property type="component" value="Unassembled WGS sequence"/>
</dbReference>
<feature type="chain" id="PRO_5012549796" evidence="1">
    <location>
        <begin position="19"/>
        <end position="141"/>
    </location>
</feature>
<evidence type="ECO:0000313" key="4">
    <source>
        <dbReference type="Proteomes" id="UP000190961"/>
    </source>
</evidence>
<keyword evidence="1" id="KW-0732">Signal</keyword>
<feature type="signal peptide" evidence="1">
    <location>
        <begin position="1"/>
        <end position="18"/>
    </location>
</feature>
<gene>
    <name evidence="3" type="ORF">SAMN05660236_1602</name>
</gene>
<accession>A0A1T5JYK7</accession>
<dbReference type="EMBL" id="FUZU01000001">
    <property type="protein sequence ID" value="SKC56434.1"/>
    <property type="molecule type" value="Genomic_DNA"/>
</dbReference>
<proteinExistence type="predicted"/>
<dbReference type="Gene3D" id="2.40.128.520">
    <property type="match status" value="1"/>
</dbReference>
<dbReference type="InterPro" id="IPR019223">
    <property type="entry name" value="DUF2147"/>
</dbReference>
<protein>
    <submittedName>
        <fullName evidence="3">Uncharacterized conserved protein, DUF2147 family</fullName>
    </submittedName>
</protein>
<dbReference type="PANTHER" id="PTHR36919:SF3">
    <property type="entry name" value="BLL5882 PROTEIN"/>
    <property type="match status" value="1"/>
</dbReference>